<dbReference type="GO" id="GO:0005811">
    <property type="term" value="C:lipid droplet"/>
    <property type="evidence" value="ECO:0007669"/>
    <property type="project" value="TreeGrafter"/>
</dbReference>
<dbReference type="Proteomes" id="UP001328107">
    <property type="component" value="Unassembled WGS sequence"/>
</dbReference>
<feature type="non-terminal residue" evidence="1">
    <location>
        <position position="1"/>
    </location>
</feature>
<evidence type="ECO:0008006" key="3">
    <source>
        <dbReference type="Google" id="ProtNLM"/>
    </source>
</evidence>
<comment type="caution">
    <text evidence="1">The sequence shown here is derived from an EMBL/GenBank/DDBJ whole genome shotgun (WGS) entry which is preliminary data.</text>
</comment>
<keyword evidence="2" id="KW-1185">Reference proteome</keyword>
<proteinExistence type="predicted"/>
<dbReference type="GO" id="GO:0016616">
    <property type="term" value="F:oxidoreductase activity, acting on the CH-OH group of donors, NAD or NADP as acceptor"/>
    <property type="evidence" value="ECO:0007669"/>
    <property type="project" value="TreeGrafter"/>
</dbReference>
<dbReference type="PANTHER" id="PTHR24322">
    <property type="entry name" value="PKSB"/>
    <property type="match status" value="1"/>
</dbReference>
<evidence type="ECO:0000313" key="2">
    <source>
        <dbReference type="Proteomes" id="UP001328107"/>
    </source>
</evidence>
<dbReference type="Gene3D" id="3.40.50.720">
    <property type="entry name" value="NAD(P)-binding Rossmann-like Domain"/>
    <property type="match status" value="1"/>
</dbReference>
<dbReference type="EMBL" id="BTRK01000005">
    <property type="protein sequence ID" value="GMR55997.1"/>
    <property type="molecule type" value="Genomic_DNA"/>
</dbReference>
<protein>
    <recommendedName>
        <fullName evidence="3">Dehydrogenase</fullName>
    </recommendedName>
</protein>
<evidence type="ECO:0000313" key="1">
    <source>
        <dbReference type="EMBL" id="GMR55997.1"/>
    </source>
</evidence>
<name>A0AAN5D4L9_9BILA</name>
<dbReference type="InterPro" id="IPR036291">
    <property type="entry name" value="NAD(P)-bd_dom_sf"/>
</dbReference>
<gene>
    <name evidence="1" type="ORF">PMAYCL1PPCAC_26192</name>
</gene>
<dbReference type="PANTHER" id="PTHR24322:SF742">
    <property type="entry name" value="PROTEIN DHS-3"/>
    <property type="match status" value="1"/>
</dbReference>
<reference evidence="2" key="1">
    <citation type="submission" date="2022-10" db="EMBL/GenBank/DDBJ databases">
        <title>Genome assembly of Pristionchus species.</title>
        <authorList>
            <person name="Yoshida K."/>
            <person name="Sommer R.J."/>
        </authorList>
    </citation>
    <scope>NUCLEOTIDE SEQUENCE [LARGE SCALE GENOMIC DNA]</scope>
    <source>
        <strain evidence="2">RS5460</strain>
    </source>
</reference>
<dbReference type="SUPFAM" id="SSF51735">
    <property type="entry name" value="NAD(P)-binding Rossmann-fold domains"/>
    <property type="match status" value="1"/>
</dbReference>
<organism evidence="1 2">
    <name type="scientific">Pristionchus mayeri</name>
    <dbReference type="NCBI Taxonomy" id="1317129"/>
    <lineage>
        <taxon>Eukaryota</taxon>
        <taxon>Metazoa</taxon>
        <taxon>Ecdysozoa</taxon>
        <taxon>Nematoda</taxon>
        <taxon>Chromadorea</taxon>
        <taxon>Rhabditida</taxon>
        <taxon>Rhabditina</taxon>
        <taxon>Diplogasteromorpha</taxon>
        <taxon>Diplogasteroidea</taxon>
        <taxon>Neodiplogasteridae</taxon>
        <taxon>Pristionchus</taxon>
    </lineage>
</organism>
<dbReference type="AlphaFoldDB" id="A0AAN5D4L9"/>
<sequence>VDYCASKYGAVGIHESLSAEFRKLKATGVKTTLICPYYINTGMFDGVETKSPILMPLQEPEYVVRCILEAVLTNKEEMQIPRFMYFCTAFAAILPTEASRILADYFGVSDTMDTFVGRDTQPNPPMTVKVVPVRETTFTPISLEPVNKAPAEADAIAVKVAPV</sequence>
<accession>A0AAN5D4L9</accession>